<comment type="caution">
    <text evidence="1">The sequence shown here is derived from an EMBL/GenBank/DDBJ whole genome shotgun (WGS) entry which is preliminary data.</text>
</comment>
<keyword evidence="2" id="KW-1185">Reference proteome</keyword>
<feature type="non-terminal residue" evidence="1">
    <location>
        <position position="1"/>
    </location>
</feature>
<protein>
    <recommendedName>
        <fullName evidence="3">CRAL-TRIO domain-containing protein</fullName>
    </recommendedName>
</protein>
<dbReference type="Proteomes" id="UP000708208">
    <property type="component" value="Unassembled WGS sequence"/>
</dbReference>
<organism evidence="1 2">
    <name type="scientific">Allacma fusca</name>
    <dbReference type="NCBI Taxonomy" id="39272"/>
    <lineage>
        <taxon>Eukaryota</taxon>
        <taxon>Metazoa</taxon>
        <taxon>Ecdysozoa</taxon>
        <taxon>Arthropoda</taxon>
        <taxon>Hexapoda</taxon>
        <taxon>Collembola</taxon>
        <taxon>Symphypleona</taxon>
        <taxon>Sminthuridae</taxon>
        <taxon>Allacma</taxon>
    </lineage>
</organism>
<gene>
    <name evidence="1" type="ORF">AFUS01_LOCUS22951</name>
</gene>
<reference evidence="1" key="1">
    <citation type="submission" date="2021-06" db="EMBL/GenBank/DDBJ databases">
        <authorList>
            <person name="Hodson N. C."/>
            <person name="Mongue J. A."/>
            <person name="Jaron S. K."/>
        </authorList>
    </citation>
    <scope>NUCLEOTIDE SEQUENCE</scope>
</reference>
<sequence length="155" mass="17600">MNVKKAEESIRNAAKWRKENGVASLVEEIFPEGWLETMPMYTDAVTPDGVLIATIEAGLIDFRGILNKFGRKKTVLLFMQAFSQIEQVLIDLNRKNLGDEPLTENSVMGAIILVDMDQFAARQLRTIEGIQAVIEICKNFVKYFPYVSSMFMFIN</sequence>
<evidence type="ECO:0000313" key="2">
    <source>
        <dbReference type="Proteomes" id="UP000708208"/>
    </source>
</evidence>
<dbReference type="OrthoDB" id="6682367at2759"/>
<accession>A0A8J2P142</accession>
<name>A0A8J2P142_9HEXA</name>
<evidence type="ECO:0000313" key="1">
    <source>
        <dbReference type="EMBL" id="CAG7734568.1"/>
    </source>
</evidence>
<dbReference type="EMBL" id="CAJVCH010271691">
    <property type="protein sequence ID" value="CAG7734568.1"/>
    <property type="molecule type" value="Genomic_DNA"/>
</dbReference>
<dbReference type="AlphaFoldDB" id="A0A8J2P142"/>
<evidence type="ECO:0008006" key="3">
    <source>
        <dbReference type="Google" id="ProtNLM"/>
    </source>
</evidence>
<proteinExistence type="predicted"/>